<dbReference type="EMBL" id="CAADFQ010000113">
    <property type="protein sequence ID" value="VFK35351.1"/>
    <property type="molecule type" value="Genomic_DNA"/>
</dbReference>
<organism evidence="2">
    <name type="scientific">Candidatus Kentrum sp. MB</name>
    <dbReference type="NCBI Taxonomy" id="2138164"/>
    <lineage>
        <taxon>Bacteria</taxon>
        <taxon>Pseudomonadati</taxon>
        <taxon>Pseudomonadota</taxon>
        <taxon>Gammaproteobacteria</taxon>
        <taxon>Candidatus Kentrum</taxon>
    </lineage>
</organism>
<dbReference type="EMBL" id="CAADFO010000119">
    <property type="protein sequence ID" value="VFK32642.1"/>
    <property type="molecule type" value="Genomic_DNA"/>
</dbReference>
<evidence type="ECO:0000313" key="3">
    <source>
        <dbReference type="EMBL" id="VFK77239.1"/>
    </source>
</evidence>
<accession>A0A450Y1D2</accession>
<dbReference type="EMBL" id="CAADGH010000113">
    <property type="protein sequence ID" value="VFK77239.1"/>
    <property type="molecule type" value="Genomic_DNA"/>
</dbReference>
<name>A0A450Y1D2_9GAMM</name>
<evidence type="ECO:0000313" key="2">
    <source>
        <dbReference type="EMBL" id="VFK35351.1"/>
    </source>
</evidence>
<evidence type="ECO:0000313" key="1">
    <source>
        <dbReference type="EMBL" id="VFK32642.1"/>
    </source>
</evidence>
<sequence length="117" mass="13582">MLNDEIAEIREIRHRISEECGHDIHKIVAYCQQIAEEWKGTNNTTNHSTTGPAIRPKDFQLPCDELTTSLADGEIISLPSIWSWQLIEAKRRRKEIFLECWKMDKLSTDQISMRISA</sequence>
<proteinExistence type="predicted"/>
<gene>
    <name evidence="1" type="ORF">BECKMB1821G_GA0114241_11194</name>
    <name evidence="3" type="ORF">BECKMB1821H_GA0114242_11137</name>
    <name evidence="2" type="ORF">BECKMB1821I_GA0114274_11137</name>
</gene>
<dbReference type="AlphaFoldDB" id="A0A450Y1D2"/>
<reference evidence="2" key="1">
    <citation type="submission" date="2019-02" db="EMBL/GenBank/DDBJ databases">
        <authorList>
            <person name="Gruber-Vodicka R. H."/>
            <person name="Seah K. B. B."/>
        </authorList>
    </citation>
    <scope>NUCLEOTIDE SEQUENCE</scope>
    <source>
        <strain evidence="1">BECK_BZ197</strain>
        <strain evidence="3">BECK_BZ198</strain>
        <strain evidence="2">BECK_BZ199</strain>
    </source>
</reference>
<protein>
    <submittedName>
        <fullName evidence="2">Uncharacterized protein</fullName>
    </submittedName>
</protein>